<dbReference type="GeneID" id="9186710"/>
<proteinExistence type="predicted"/>
<dbReference type="RefSeq" id="XP_002842279.1">
    <property type="nucleotide sequence ID" value="XM_002842233.1"/>
</dbReference>
<keyword evidence="2" id="KW-1185">Reference proteome</keyword>
<accession>D5GPM7</accession>
<reference evidence="1 2" key="1">
    <citation type="journal article" date="2010" name="Nature">
        <title>Perigord black truffle genome uncovers evolutionary origins and mechanisms of symbiosis.</title>
        <authorList>
            <person name="Martin F."/>
            <person name="Kohler A."/>
            <person name="Murat C."/>
            <person name="Balestrini R."/>
            <person name="Coutinho P.M."/>
            <person name="Jaillon O."/>
            <person name="Montanini B."/>
            <person name="Morin E."/>
            <person name="Noel B."/>
            <person name="Percudani R."/>
            <person name="Porcel B."/>
            <person name="Rubini A."/>
            <person name="Amicucci A."/>
            <person name="Amselem J."/>
            <person name="Anthouard V."/>
            <person name="Arcioni S."/>
            <person name="Artiguenave F."/>
            <person name="Aury J.M."/>
            <person name="Ballario P."/>
            <person name="Bolchi A."/>
            <person name="Brenna A."/>
            <person name="Brun A."/>
            <person name="Buee M."/>
            <person name="Cantarel B."/>
            <person name="Chevalier G."/>
            <person name="Couloux A."/>
            <person name="Da Silva C."/>
            <person name="Denoeud F."/>
            <person name="Duplessis S."/>
            <person name="Ghignone S."/>
            <person name="Hilselberger B."/>
            <person name="Iotti M."/>
            <person name="Marcais B."/>
            <person name="Mello A."/>
            <person name="Miranda M."/>
            <person name="Pacioni G."/>
            <person name="Quesneville H."/>
            <person name="Riccioni C."/>
            <person name="Ruotolo R."/>
            <person name="Splivallo R."/>
            <person name="Stocchi V."/>
            <person name="Tisserant E."/>
            <person name="Viscomi A.R."/>
            <person name="Zambonelli A."/>
            <person name="Zampieri E."/>
            <person name="Henrissat B."/>
            <person name="Lebrun M.H."/>
            <person name="Paolocci F."/>
            <person name="Bonfante P."/>
            <person name="Ottonello S."/>
            <person name="Wincker P."/>
        </authorList>
    </citation>
    <scope>NUCLEOTIDE SEQUENCE [LARGE SCALE GENOMIC DNA]</scope>
    <source>
        <strain evidence="1 2">Mel28</strain>
    </source>
</reference>
<organism evidence="1 2">
    <name type="scientific">Tuber melanosporum (strain Mel28)</name>
    <name type="common">Perigord black truffle</name>
    <dbReference type="NCBI Taxonomy" id="656061"/>
    <lineage>
        <taxon>Eukaryota</taxon>
        <taxon>Fungi</taxon>
        <taxon>Dikarya</taxon>
        <taxon>Ascomycota</taxon>
        <taxon>Pezizomycotina</taxon>
        <taxon>Pezizomycetes</taxon>
        <taxon>Pezizales</taxon>
        <taxon>Tuberaceae</taxon>
        <taxon>Tuber</taxon>
    </lineage>
</organism>
<dbReference type="HOGENOM" id="CLU_2724054_0_0_1"/>
<dbReference type="KEGG" id="tml:GSTUM_00011936001"/>
<sequence length="72" mass="8541">MTHGQRHNSPQNSPLVHLHYWEHDCVSKSMLLIVCYWRLTAEQNYKVQCWKTETLPRTVMLNSDAERQCSLP</sequence>
<protein>
    <submittedName>
        <fullName evidence="1">(Perigord truffle) hypothetical protein</fullName>
    </submittedName>
</protein>
<evidence type="ECO:0000313" key="2">
    <source>
        <dbReference type="Proteomes" id="UP000006911"/>
    </source>
</evidence>
<evidence type="ECO:0000313" key="1">
    <source>
        <dbReference type="EMBL" id="CAZ86470.1"/>
    </source>
</evidence>
<dbReference type="EMBL" id="FN430376">
    <property type="protein sequence ID" value="CAZ86470.1"/>
    <property type="molecule type" value="Genomic_DNA"/>
</dbReference>
<gene>
    <name evidence="1" type="ORF">GSTUM_00011936001</name>
</gene>
<dbReference type="InParanoid" id="D5GPM7"/>
<dbReference type="Proteomes" id="UP000006911">
    <property type="component" value="Unassembled WGS sequence"/>
</dbReference>
<name>D5GPM7_TUBMM</name>
<dbReference type="AlphaFoldDB" id="D5GPM7"/>